<sequence>MADAEMETKGRSIPANAVEGFWIATDGWKIRRIDLSPISANGKPAQQPRGAMLFLPGRGDHYEKYLEMLDRYSREGWVVTSIDWRGQGGSGRLLDDAHVGHIDDFSTWINDLKAFWAQWKAATPGPHVVVAHSMGGHLAMRALAEKAIDPVAVALSAPMLGIQTTGLPYFMHHAVARLMRGLGNPERAAWKEGEKPGSPLSVRAKILTHDSRRYADELYWWEARPEVRLGPPSWHWVERAIESTRQLNAPGTLEKITTPILLMATTADRLVDTQRIVRDSKRLPNSELLLFGNEAAHELLREADPVRDMCLDRISRFFEERAPKQ</sequence>
<dbReference type="InterPro" id="IPR022742">
    <property type="entry name" value="Hydrolase_4"/>
</dbReference>
<dbReference type="Gene3D" id="3.40.50.1820">
    <property type="entry name" value="alpha/beta hydrolase"/>
    <property type="match status" value="1"/>
</dbReference>
<organism evidence="2 3">
    <name type="scientific">Sphingorhabdus buctiana</name>
    <dbReference type="NCBI Taxonomy" id="1508805"/>
    <lineage>
        <taxon>Bacteria</taxon>
        <taxon>Pseudomonadati</taxon>
        <taxon>Pseudomonadota</taxon>
        <taxon>Alphaproteobacteria</taxon>
        <taxon>Sphingomonadales</taxon>
        <taxon>Sphingomonadaceae</taxon>
        <taxon>Sphingorhabdus</taxon>
    </lineage>
</organism>
<dbReference type="SUPFAM" id="SSF53474">
    <property type="entry name" value="alpha/beta-Hydrolases"/>
    <property type="match status" value="1"/>
</dbReference>
<dbReference type="Proteomes" id="UP001597215">
    <property type="component" value="Unassembled WGS sequence"/>
</dbReference>
<dbReference type="PANTHER" id="PTHR11614">
    <property type="entry name" value="PHOSPHOLIPASE-RELATED"/>
    <property type="match status" value="1"/>
</dbReference>
<dbReference type="Pfam" id="PF12146">
    <property type="entry name" value="Hydrolase_4"/>
    <property type="match status" value="1"/>
</dbReference>
<accession>A0ABW4M9J6</accession>
<proteinExistence type="predicted"/>
<dbReference type="EMBL" id="JBHUEL010000002">
    <property type="protein sequence ID" value="MFD1765383.1"/>
    <property type="molecule type" value="Genomic_DNA"/>
</dbReference>
<dbReference type="RefSeq" id="WP_381510617.1">
    <property type="nucleotide sequence ID" value="NZ_JBHUEL010000002.1"/>
</dbReference>
<reference evidence="3" key="1">
    <citation type="journal article" date="2019" name="Int. J. Syst. Evol. Microbiol.">
        <title>The Global Catalogue of Microorganisms (GCM) 10K type strain sequencing project: providing services to taxonomists for standard genome sequencing and annotation.</title>
        <authorList>
            <consortium name="The Broad Institute Genomics Platform"/>
            <consortium name="The Broad Institute Genome Sequencing Center for Infectious Disease"/>
            <person name="Wu L."/>
            <person name="Ma J."/>
        </authorList>
    </citation>
    <scope>NUCLEOTIDE SEQUENCE [LARGE SCALE GENOMIC DNA]</scope>
    <source>
        <strain evidence="3">CGMCC 1.12449</strain>
    </source>
</reference>
<feature type="domain" description="Serine aminopeptidase S33" evidence="1">
    <location>
        <begin position="46"/>
        <end position="304"/>
    </location>
</feature>
<keyword evidence="3" id="KW-1185">Reference proteome</keyword>
<protein>
    <submittedName>
        <fullName evidence="2">Alpha/beta fold hydrolase</fullName>
    </submittedName>
</protein>
<keyword evidence="2" id="KW-0378">Hydrolase</keyword>
<dbReference type="InterPro" id="IPR029058">
    <property type="entry name" value="AB_hydrolase_fold"/>
</dbReference>
<evidence type="ECO:0000313" key="3">
    <source>
        <dbReference type="Proteomes" id="UP001597215"/>
    </source>
</evidence>
<gene>
    <name evidence="2" type="ORF">ACFSAG_00830</name>
</gene>
<dbReference type="InterPro" id="IPR051044">
    <property type="entry name" value="MAG_DAG_Lipase"/>
</dbReference>
<dbReference type="GO" id="GO:0016787">
    <property type="term" value="F:hydrolase activity"/>
    <property type="evidence" value="ECO:0007669"/>
    <property type="project" value="UniProtKB-KW"/>
</dbReference>
<evidence type="ECO:0000313" key="2">
    <source>
        <dbReference type="EMBL" id="MFD1765383.1"/>
    </source>
</evidence>
<name>A0ABW4M9J6_9SPHN</name>
<comment type="caution">
    <text evidence="2">The sequence shown here is derived from an EMBL/GenBank/DDBJ whole genome shotgun (WGS) entry which is preliminary data.</text>
</comment>
<evidence type="ECO:0000259" key="1">
    <source>
        <dbReference type="Pfam" id="PF12146"/>
    </source>
</evidence>